<organism evidence="2 3">
    <name type="scientific">Ceraceosorus guamensis</name>
    <dbReference type="NCBI Taxonomy" id="1522189"/>
    <lineage>
        <taxon>Eukaryota</taxon>
        <taxon>Fungi</taxon>
        <taxon>Dikarya</taxon>
        <taxon>Basidiomycota</taxon>
        <taxon>Ustilaginomycotina</taxon>
        <taxon>Exobasidiomycetes</taxon>
        <taxon>Ceraceosorales</taxon>
        <taxon>Ceraceosoraceae</taxon>
        <taxon>Ceraceosorus</taxon>
    </lineage>
</organism>
<feature type="region of interest" description="Disordered" evidence="1">
    <location>
        <begin position="1"/>
        <end position="29"/>
    </location>
</feature>
<dbReference type="GeneID" id="37037947"/>
<dbReference type="EMBL" id="KZ819372">
    <property type="protein sequence ID" value="PWN43212.1"/>
    <property type="molecule type" value="Genomic_DNA"/>
</dbReference>
<keyword evidence="3" id="KW-1185">Reference proteome</keyword>
<evidence type="ECO:0000256" key="1">
    <source>
        <dbReference type="SAM" id="MobiDB-lite"/>
    </source>
</evidence>
<sequence>MARNKRRNRPANEHDLAEIQREFDRAAPSEMEIDEEFKAVREAMPEPLTDQQERMAEKNFRKAISGLQKAGASFVQQRRMVKIFEREKKVQKQEEAVAKREEEVKAREEKADARDAAFTKSRLQAIAGADTPSAVAAAMSGMQV</sequence>
<evidence type="ECO:0000313" key="2">
    <source>
        <dbReference type="EMBL" id="PWN43212.1"/>
    </source>
</evidence>
<dbReference type="OrthoDB" id="3392902at2759"/>
<dbReference type="RefSeq" id="XP_025370372.1">
    <property type="nucleotide sequence ID" value="XM_025516077.1"/>
</dbReference>
<proteinExistence type="predicted"/>
<accession>A0A316W0F3</accession>
<dbReference type="AlphaFoldDB" id="A0A316W0F3"/>
<dbReference type="InParanoid" id="A0A316W0F3"/>
<gene>
    <name evidence="2" type="ORF">IE81DRAFT_346807</name>
</gene>
<reference evidence="2 3" key="1">
    <citation type="journal article" date="2018" name="Mol. Biol. Evol.">
        <title>Broad Genomic Sampling Reveals a Smut Pathogenic Ancestry of the Fungal Clade Ustilaginomycotina.</title>
        <authorList>
            <person name="Kijpornyongpan T."/>
            <person name="Mondo S.J."/>
            <person name="Barry K."/>
            <person name="Sandor L."/>
            <person name="Lee J."/>
            <person name="Lipzen A."/>
            <person name="Pangilinan J."/>
            <person name="LaButti K."/>
            <person name="Hainaut M."/>
            <person name="Henrissat B."/>
            <person name="Grigoriev I.V."/>
            <person name="Spatafora J.W."/>
            <person name="Aime M.C."/>
        </authorList>
    </citation>
    <scope>NUCLEOTIDE SEQUENCE [LARGE SCALE GENOMIC DNA]</scope>
    <source>
        <strain evidence="2 3">MCA 4658</strain>
    </source>
</reference>
<feature type="compositionally biased region" description="Basic and acidic residues" evidence="1">
    <location>
        <begin position="10"/>
        <end position="27"/>
    </location>
</feature>
<evidence type="ECO:0000313" key="3">
    <source>
        <dbReference type="Proteomes" id="UP000245783"/>
    </source>
</evidence>
<dbReference type="Proteomes" id="UP000245783">
    <property type="component" value="Unassembled WGS sequence"/>
</dbReference>
<name>A0A316W0F3_9BASI</name>
<protein>
    <submittedName>
        <fullName evidence="2">Uncharacterized protein</fullName>
    </submittedName>
</protein>